<proteinExistence type="predicted"/>
<evidence type="ECO:0000313" key="1">
    <source>
        <dbReference type="EMBL" id="AGU14605.1"/>
    </source>
</evidence>
<keyword evidence="2" id="KW-1185">Reference proteome</keyword>
<accession>U3GT21</accession>
<reference evidence="1 2" key="1">
    <citation type="journal article" date="2013" name="Genome Announc.">
        <title>Whole-Genome Sequence of the Clinical Strain Corynebacterium argentoratense DSM 44202, Isolated from a Human Throat Specimen.</title>
        <authorList>
            <person name="Bomholt C."/>
            <person name="Glaub A."/>
            <person name="Gravermann K."/>
            <person name="Albersmeier A."/>
            <person name="Brinkrolf K."/>
            <person name="Ruckert C."/>
            <person name="Tauch A."/>
        </authorList>
    </citation>
    <scope>NUCLEOTIDE SEQUENCE [LARGE SCALE GENOMIC DNA]</scope>
    <source>
        <strain evidence="1">DSM 44202</strain>
    </source>
</reference>
<evidence type="ECO:0000313" key="2">
    <source>
        <dbReference type="Proteomes" id="UP000016943"/>
    </source>
</evidence>
<dbReference type="EMBL" id="CP006365">
    <property type="protein sequence ID" value="AGU14605.1"/>
    <property type="molecule type" value="Genomic_DNA"/>
</dbReference>
<dbReference type="Proteomes" id="UP000016943">
    <property type="component" value="Chromosome"/>
</dbReference>
<dbReference type="HOGENOM" id="CLU_3326909_0_0_11"/>
<dbReference type="AlphaFoldDB" id="U3GT21"/>
<dbReference type="STRING" id="1348662.CARG_02200"/>
<protein>
    <submittedName>
        <fullName evidence="1">Uncharacterized protein</fullName>
    </submittedName>
</protein>
<gene>
    <name evidence="1" type="ORF">CARG_02200</name>
</gene>
<sequence length="38" mass="4077">MDTRSDGADRLLDEEQLGAVASKAVVLPHRDVGRLDLG</sequence>
<organism evidence="1 2">
    <name type="scientific">Corynebacterium argentoratense DSM 44202</name>
    <dbReference type="NCBI Taxonomy" id="1348662"/>
    <lineage>
        <taxon>Bacteria</taxon>
        <taxon>Bacillati</taxon>
        <taxon>Actinomycetota</taxon>
        <taxon>Actinomycetes</taxon>
        <taxon>Mycobacteriales</taxon>
        <taxon>Corynebacteriaceae</taxon>
        <taxon>Corynebacterium</taxon>
    </lineage>
</organism>
<dbReference type="KEGG" id="caz:CARG_02200"/>
<name>U3GT21_9CORY</name>